<dbReference type="SUPFAM" id="SSF51621">
    <property type="entry name" value="Phosphoenolpyruvate/pyruvate domain"/>
    <property type="match status" value="1"/>
</dbReference>
<evidence type="ECO:0000256" key="15">
    <source>
        <dbReference type="PIRSR" id="PIRSR000853-3"/>
    </source>
</evidence>
<gene>
    <name evidence="19" type="ORF">TsocGM_24090</name>
</gene>
<dbReference type="RefSeq" id="WP_126728019.1">
    <property type="nucleotide sequence ID" value="NZ_RYZH01000078.1"/>
</dbReference>
<dbReference type="GO" id="GO:0016301">
    <property type="term" value="F:kinase activity"/>
    <property type="evidence" value="ECO:0007669"/>
    <property type="project" value="UniProtKB-UniRule"/>
</dbReference>
<comment type="cofactor">
    <cofactor evidence="1 12 15">
        <name>Mg(2+)</name>
        <dbReference type="ChEBI" id="CHEBI:18420"/>
    </cofactor>
</comment>
<keyword evidence="8" id="KW-0547">Nucleotide-binding</keyword>
<evidence type="ECO:0000256" key="1">
    <source>
        <dbReference type="ARBA" id="ARBA00001946"/>
    </source>
</evidence>
<name>A0A432MCR7_9BACT</name>
<dbReference type="Gene3D" id="3.50.30.10">
    <property type="entry name" value="Phosphohistidine domain"/>
    <property type="match status" value="1"/>
</dbReference>
<keyword evidence="9 19" id="KW-0418">Kinase</keyword>
<feature type="binding site" evidence="14">
    <location>
        <position position="773"/>
    </location>
    <ligand>
        <name>substrate</name>
    </ligand>
</feature>
<dbReference type="Gene3D" id="3.30.470.20">
    <property type="entry name" value="ATP-grasp fold, B domain"/>
    <property type="match status" value="1"/>
</dbReference>
<evidence type="ECO:0000313" key="19">
    <source>
        <dbReference type="EMBL" id="RUL82045.1"/>
    </source>
</evidence>
<evidence type="ECO:0000256" key="13">
    <source>
        <dbReference type="PIRSR" id="PIRSR000853-1"/>
    </source>
</evidence>
<comment type="caution">
    <text evidence="19">The sequence shown here is derived from an EMBL/GenBank/DDBJ whole genome shotgun (WGS) entry which is preliminary data.</text>
</comment>
<dbReference type="PANTHER" id="PTHR22931:SF9">
    <property type="entry name" value="PYRUVATE, PHOSPHATE DIKINASE 1, CHLOROPLASTIC"/>
    <property type="match status" value="1"/>
</dbReference>
<dbReference type="OrthoDB" id="9765468at2"/>
<evidence type="ECO:0000256" key="9">
    <source>
        <dbReference type="ARBA" id="ARBA00022777"/>
    </source>
</evidence>
<keyword evidence="19" id="KW-0670">Pyruvate</keyword>
<evidence type="ECO:0000256" key="8">
    <source>
        <dbReference type="ARBA" id="ARBA00022741"/>
    </source>
</evidence>
<comment type="function">
    <text evidence="2">Catalyzes the reversible phosphorylation of pyruvate and phosphate.</text>
</comment>
<evidence type="ECO:0000256" key="12">
    <source>
        <dbReference type="PIRNR" id="PIRNR000853"/>
    </source>
</evidence>
<dbReference type="SUPFAM" id="SSF52009">
    <property type="entry name" value="Phosphohistidine domain"/>
    <property type="match status" value="1"/>
</dbReference>
<evidence type="ECO:0000256" key="3">
    <source>
        <dbReference type="ARBA" id="ARBA00007837"/>
    </source>
</evidence>
<sequence length="891" mass="97007">MSDPQKYVYSFGGGKAEGTAQMKDLLGGKGANLAEMSSIGIPVPPGFTITTEVCDLYYKNDRKLPEGLTAQVEQALSRMEAEYGSKLGDPTNPLLVSVRSGAALSMPGMMNTILNLGLSDASTEGLAKKTGNPRFAYDGYRRLIDMFGSVVMGVDHEHFEHELQALKDQKGVKLDTELGADDLKELVKRYKAVYEKAVGAGFPQDPMEQLWKAVEAVFRSWMGKKAIEYRRIEKITGLKGTAVNVQAMVFGNTGNSSGTGVAFTRDPNTGENVFYGDFLINAQGEDVVAGIRTPEHIADLEKEMPAVYQQLLDIRQKLESHYKEMQDIEFTIEDGKLFMLQTRTGKRTGTAAVKIAVDMVKEGLIDEKTAVQRVNPDSLNHLLLPQLDPKADVKPAARGIAASPGAACGKVVLTAEEAVRQREANPKVPLLLVRKETSPEDVAGMDAAVGILTSTGGKASHAAVVARGWGKPCVVGCEAVRIDEKAGQIFVNGTAVKAGDYLTINGTTGDVMIGEVPTIPPKMAGDFAVLMGWADSYRTLKIRTNADNPKDAAKAREFGAEGIGLCRTEHMFFEGQRIVDMRKMILADTEADRRQALDALEPYQRDDFIGIFEAMAGLPVTIRLLDPPLHEFLPHDEAGQQEVADQLGIDVEKVKARVEQLHEANPMLGFRGCRLAVRYPEILEMQVRAIIEAAIAVKKKGIEVLPEIMIPLVGTVEEMALLKAETDRVCKETIAKAGTEVEYLIGTMIEVPRAALTADRIAEHAEFFSFGTNDLTQMTFGYSRDDIKSFMGTYLEKKILPEDPFQSLDEEGVGQLVAMGVEKGRASRQEKHGQHLKIGICGEHGGDPASVAFCHKVGLDYVSCSPFRVPIARLAAAQAAINMGQTISRDR</sequence>
<evidence type="ECO:0000256" key="5">
    <source>
        <dbReference type="ARBA" id="ARBA00020138"/>
    </source>
</evidence>
<reference evidence="19 20" key="1">
    <citation type="submission" date="2018-12" db="EMBL/GenBank/DDBJ databases">
        <authorList>
            <person name="Toschakov S.V."/>
        </authorList>
    </citation>
    <scope>NUCLEOTIDE SEQUENCE [LARGE SCALE GENOMIC DNA]</scope>
    <source>
        <strain evidence="19 20">GM2012</strain>
    </source>
</reference>
<dbReference type="GO" id="GO:0050242">
    <property type="term" value="F:pyruvate, phosphate dikinase activity"/>
    <property type="evidence" value="ECO:0007669"/>
    <property type="project" value="UniProtKB-UniRule"/>
</dbReference>
<dbReference type="Gene3D" id="1.10.189.10">
    <property type="entry name" value="Pyruvate Phosphate Dikinase, domain 2"/>
    <property type="match status" value="1"/>
</dbReference>
<dbReference type="InterPro" id="IPR036637">
    <property type="entry name" value="Phosphohistidine_dom_sf"/>
</dbReference>
<evidence type="ECO:0000256" key="14">
    <source>
        <dbReference type="PIRSR" id="PIRSR000853-2"/>
    </source>
</evidence>
<dbReference type="Pfam" id="PF01326">
    <property type="entry name" value="PPDK_N"/>
    <property type="match status" value="3"/>
</dbReference>
<dbReference type="Pfam" id="PF00391">
    <property type="entry name" value="PEP-utilizers"/>
    <property type="match status" value="1"/>
</dbReference>
<feature type="binding site" evidence="14">
    <location>
        <position position="567"/>
    </location>
    <ligand>
        <name>substrate</name>
    </ligand>
</feature>
<evidence type="ECO:0000259" key="17">
    <source>
        <dbReference type="Pfam" id="PF01326"/>
    </source>
</evidence>
<evidence type="ECO:0000256" key="11">
    <source>
        <dbReference type="ARBA" id="ARBA00022842"/>
    </source>
</evidence>
<dbReference type="NCBIfam" id="NF004531">
    <property type="entry name" value="PRK05878.1"/>
    <property type="match status" value="1"/>
</dbReference>
<keyword evidence="11 15" id="KW-0460">Magnesium</keyword>
<feature type="domain" description="Pyruvate phosphate dikinase AMP/ATP-binding" evidence="17">
    <location>
        <begin position="309"/>
        <end position="362"/>
    </location>
</feature>
<protein>
    <recommendedName>
        <fullName evidence="5 12">Pyruvate, phosphate dikinase</fullName>
        <ecNumber evidence="4 12">2.7.9.1</ecNumber>
    </recommendedName>
</protein>
<evidence type="ECO:0000256" key="6">
    <source>
        <dbReference type="ARBA" id="ARBA00022679"/>
    </source>
</evidence>
<dbReference type="NCBIfam" id="TIGR01828">
    <property type="entry name" value="pyru_phos_dikin"/>
    <property type="match status" value="1"/>
</dbReference>
<keyword evidence="6 19" id="KW-0808">Transferase</keyword>
<keyword evidence="10" id="KW-0067">ATP-binding</keyword>
<dbReference type="SUPFAM" id="SSF56059">
    <property type="entry name" value="Glutathione synthetase ATP-binding domain-like"/>
    <property type="match status" value="1"/>
</dbReference>
<feature type="domain" description="Pyruvate phosphate dikinase AMP/ATP-binding" evidence="17">
    <location>
        <begin position="24"/>
        <end position="60"/>
    </location>
</feature>
<dbReference type="InterPro" id="IPR002192">
    <property type="entry name" value="PPDK_AMP/ATP-bd"/>
</dbReference>
<comment type="catalytic activity">
    <reaction evidence="12">
        <text>pyruvate + phosphate + ATP = phosphoenolpyruvate + AMP + diphosphate + H(+)</text>
        <dbReference type="Rhea" id="RHEA:10756"/>
        <dbReference type="ChEBI" id="CHEBI:15361"/>
        <dbReference type="ChEBI" id="CHEBI:15378"/>
        <dbReference type="ChEBI" id="CHEBI:30616"/>
        <dbReference type="ChEBI" id="CHEBI:33019"/>
        <dbReference type="ChEBI" id="CHEBI:43474"/>
        <dbReference type="ChEBI" id="CHEBI:58702"/>
        <dbReference type="ChEBI" id="CHEBI:456215"/>
        <dbReference type="EC" id="2.7.9.1"/>
    </reaction>
</comment>
<dbReference type="Proteomes" id="UP000280296">
    <property type="component" value="Unassembled WGS sequence"/>
</dbReference>
<evidence type="ECO:0000256" key="4">
    <source>
        <dbReference type="ARBA" id="ARBA00011994"/>
    </source>
</evidence>
<dbReference type="InterPro" id="IPR023151">
    <property type="entry name" value="PEP_util_CS"/>
</dbReference>
<evidence type="ECO:0000256" key="10">
    <source>
        <dbReference type="ARBA" id="ARBA00022840"/>
    </source>
</evidence>
<feature type="binding site" evidence="14">
    <location>
        <position position="771"/>
    </location>
    <ligand>
        <name>substrate</name>
    </ligand>
</feature>
<evidence type="ECO:0000256" key="7">
    <source>
        <dbReference type="ARBA" id="ARBA00022723"/>
    </source>
</evidence>
<feature type="domain" description="Pyruvate phosphate dikinase AMP/ATP-binding" evidence="17">
    <location>
        <begin position="63"/>
        <end position="299"/>
    </location>
</feature>
<organism evidence="19 20">
    <name type="scientific">Tautonia sociabilis</name>
    <dbReference type="NCBI Taxonomy" id="2080755"/>
    <lineage>
        <taxon>Bacteria</taxon>
        <taxon>Pseudomonadati</taxon>
        <taxon>Planctomycetota</taxon>
        <taxon>Planctomycetia</taxon>
        <taxon>Isosphaerales</taxon>
        <taxon>Isosphaeraceae</taxon>
        <taxon>Tautonia</taxon>
    </lineage>
</organism>
<dbReference type="EMBL" id="RYZH01000078">
    <property type="protein sequence ID" value="RUL82045.1"/>
    <property type="molecule type" value="Genomic_DNA"/>
</dbReference>
<feature type="active site" description="Tele-phosphohistidine intermediate" evidence="13">
    <location>
        <position position="461"/>
    </location>
</feature>
<feature type="binding site" evidence="14">
    <location>
        <position position="623"/>
    </location>
    <ligand>
        <name>substrate</name>
    </ligand>
</feature>
<dbReference type="PROSITE" id="PS00742">
    <property type="entry name" value="PEP_ENZYMES_2"/>
    <property type="match status" value="1"/>
</dbReference>
<evidence type="ECO:0000313" key="20">
    <source>
        <dbReference type="Proteomes" id="UP000280296"/>
    </source>
</evidence>
<comment type="similarity">
    <text evidence="3 12">Belongs to the PEP-utilizing enzyme family.</text>
</comment>
<reference evidence="19 20" key="2">
    <citation type="submission" date="2019-01" db="EMBL/GenBank/DDBJ databases">
        <title>Tautonia sociabilis, a novel thermotolerant planctomycete of Isosphaeraceae family, isolated from a 4000 m deep subterranean habitat.</title>
        <authorList>
            <person name="Kovaleva O.L."/>
            <person name="Elcheninov A.G."/>
            <person name="Van Heerden E."/>
            <person name="Toshchakov S.V."/>
            <person name="Novikov A."/>
            <person name="Bonch-Osmolovskaya E.A."/>
            <person name="Kublanov I.V."/>
        </authorList>
    </citation>
    <scope>NUCLEOTIDE SEQUENCE [LARGE SCALE GENOMIC DNA]</scope>
    <source>
        <strain evidence="19 20">GM2012</strain>
    </source>
</reference>
<feature type="binding site" evidence="15">
    <location>
        <position position="774"/>
    </location>
    <ligand>
        <name>Mg(2+)</name>
        <dbReference type="ChEBI" id="CHEBI:18420"/>
    </ligand>
</feature>
<dbReference type="PANTHER" id="PTHR22931">
    <property type="entry name" value="PHOSPHOENOLPYRUVATE DIKINASE-RELATED"/>
    <property type="match status" value="1"/>
</dbReference>
<dbReference type="Gene3D" id="1.20.80.30">
    <property type="match status" value="1"/>
</dbReference>
<proteinExistence type="inferred from homology"/>
<feature type="domain" description="PEP-utilising enzyme C-terminal" evidence="18">
    <location>
        <begin position="525"/>
        <end position="879"/>
    </location>
</feature>
<evidence type="ECO:0000259" key="16">
    <source>
        <dbReference type="Pfam" id="PF00391"/>
    </source>
</evidence>
<dbReference type="InterPro" id="IPR000121">
    <property type="entry name" value="PEP_util_C"/>
</dbReference>
<evidence type="ECO:0000259" key="18">
    <source>
        <dbReference type="Pfam" id="PF02896"/>
    </source>
</evidence>
<dbReference type="GO" id="GO:0046872">
    <property type="term" value="F:metal ion binding"/>
    <property type="evidence" value="ECO:0007669"/>
    <property type="project" value="UniProtKB-UniRule"/>
</dbReference>
<dbReference type="InterPro" id="IPR013815">
    <property type="entry name" value="ATP_grasp_subdomain_1"/>
</dbReference>
<dbReference type="InterPro" id="IPR010121">
    <property type="entry name" value="Pyruvate_phosphate_dikinase"/>
</dbReference>
<accession>A0A432MCR7</accession>
<feature type="binding site" evidence="14">
    <location>
        <position position="750"/>
    </location>
    <ligand>
        <name>substrate</name>
    </ligand>
</feature>
<dbReference type="Pfam" id="PF02896">
    <property type="entry name" value="PEP-utilizers_C"/>
    <property type="match status" value="1"/>
</dbReference>
<feature type="domain" description="PEP-utilising enzyme mobile" evidence="16">
    <location>
        <begin position="431"/>
        <end position="509"/>
    </location>
</feature>
<dbReference type="AlphaFoldDB" id="A0A432MCR7"/>
<feature type="binding site" evidence="15">
    <location>
        <position position="750"/>
    </location>
    <ligand>
        <name>Mg(2+)</name>
        <dbReference type="ChEBI" id="CHEBI:18420"/>
    </ligand>
</feature>
<evidence type="ECO:0000256" key="2">
    <source>
        <dbReference type="ARBA" id="ARBA00003144"/>
    </source>
</evidence>
<feature type="active site" description="Proton donor" evidence="13">
    <location>
        <position position="841"/>
    </location>
</feature>
<dbReference type="EC" id="2.7.9.1" evidence="4 12"/>
<dbReference type="PIRSF" id="PIRSF000853">
    <property type="entry name" value="PPDK"/>
    <property type="match status" value="1"/>
</dbReference>
<feature type="binding site" evidence="14">
    <location>
        <position position="772"/>
    </location>
    <ligand>
        <name>substrate</name>
    </ligand>
</feature>
<keyword evidence="20" id="KW-1185">Reference proteome</keyword>
<dbReference type="Gene3D" id="3.30.1490.20">
    <property type="entry name" value="ATP-grasp fold, A domain"/>
    <property type="match status" value="1"/>
</dbReference>
<feature type="binding site" evidence="14">
    <location>
        <position position="774"/>
    </location>
    <ligand>
        <name>substrate</name>
    </ligand>
</feature>
<keyword evidence="7 15" id="KW-0479">Metal-binding</keyword>
<dbReference type="InterPro" id="IPR015813">
    <property type="entry name" value="Pyrv/PenolPyrv_kinase-like_dom"/>
</dbReference>
<dbReference type="InterPro" id="IPR040442">
    <property type="entry name" value="Pyrv_kinase-like_dom_sf"/>
</dbReference>
<dbReference type="InterPro" id="IPR008279">
    <property type="entry name" value="PEP-util_enz_mobile_dom"/>
</dbReference>
<dbReference type="Gene3D" id="3.20.20.60">
    <property type="entry name" value="Phosphoenolpyruvate-binding domains"/>
    <property type="match status" value="1"/>
</dbReference>
<dbReference type="GO" id="GO:0005524">
    <property type="term" value="F:ATP binding"/>
    <property type="evidence" value="ECO:0007669"/>
    <property type="project" value="UniProtKB-UniRule"/>
</dbReference>